<dbReference type="AlphaFoldDB" id="A0AA35P2X2"/>
<keyword evidence="8" id="KW-0966">Cell projection</keyword>
<dbReference type="PANTHER" id="PTHR21648:SF0">
    <property type="entry name" value="RADIAL SPOKE HEAD PROTEIN 3 HOMOLOG"/>
    <property type="match status" value="1"/>
</dbReference>
<dbReference type="InterPro" id="IPR009290">
    <property type="entry name" value="Radial_spoke_3"/>
</dbReference>
<comment type="subcellular location">
    <subcellularLocation>
        <location evidence="1">Cytoplasm</location>
        <location evidence="1">Cytoskeleton</location>
        <location evidence="1">Flagellum axoneme</location>
    </subcellularLocation>
</comment>
<evidence type="ECO:0008006" key="12">
    <source>
        <dbReference type="Google" id="ProtNLM"/>
    </source>
</evidence>
<dbReference type="Pfam" id="PF06098">
    <property type="entry name" value="Radial_spoke_3"/>
    <property type="match status" value="1"/>
</dbReference>
<keyword evidence="11" id="KW-1185">Reference proteome</keyword>
<evidence type="ECO:0000256" key="2">
    <source>
        <dbReference type="ARBA" id="ARBA00006737"/>
    </source>
</evidence>
<evidence type="ECO:0000256" key="4">
    <source>
        <dbReference type="ARBA" id="ARBA00022553"/>
    </source>
</evidence>
<keyword evidence="7" id="KW-0206">Cytoskeleton</keyword>
<keyword evidence="5" id="KW-0282">Flagellum</keyword>
<evidence type="ECO:0000313" key="10">
    <source>
        <dbReference type="EMBL" id="CAI5770348.1"/>
    </source>
</evidence>
<gene>
    <name evidence="10" type="ORF">PODLI_1B042631</name>
</gene>
<proteinExistence type="inferred from homology"/>
<evidence type="ECO:0000313" key="11">
    <source>
        <dbReference type="Proteomes" id="UP001178461"/>
    </source>
</evidence>
<reference evidence="10" key="1">
    <citation type="submission" date="2022-12" db="EMBL/GenBank/DDBJ databases">
        <authorList>
            <person name="Alioto T."/>
            <person name="Alioto T."/>
            <person name="Gomez Garrido J."/>
        </authorList>
    </citation>
    <scope>NUCLEOTIDE SEQUENCE</scope>
</reference>
<sequence>MTTGSVIFTPNGAPASSTYSYSTRPRVVPSRKRFPDPTASDHEEYPVCYGNLMYDRRVVRGNTYALQSLPWCPAETDPVEIQKQREAHQKMLARKRAKEESEVHAPQVEIPQLRADVQTELYLEEIADRIIEVDMECQTDAFLLRPDSPLFVPSKTGADVATQIEEGELFDFDIEVRPIVEVLVGKTVEQALLEVTEEEELANLQAHQFGYHELRNAELAEVQRLEQQEIRRNEEKARRKAQQVTANTKSSEVKQKISSRAFSLRYLSNLIPSVFNDLHNKGFFFDIIERDIEKEFLPYLMSGVVKRMASNQLGRVMTDCLINDVVGKRLKDFAENQPIGRLPRQAGIFNIFKKIAHRYLGTSTKY</sequence>
<feature type="region of interest" description="Disordered" evidence="9">
    <location>
        <begin position="231"/>
        <end position="250"/>
    </location>
</feature>
<accession>A0AA35P2X2</accession>
<dbReference type="Proteomes" id="UP001178461">
    <property type="component" value="Chromosome 3"/>
</dbReference>
<keyword evidence="4" id="KW-0597">Phosphoprotein</keyword>
<evidence type="ECO:0000256" key="7">
    <source>
        <dbReference type="ARBA" id="ARBA00023212"/>
    </source>
</evidence>
<protein>
    <recommendedName>
        <fullName evidence="12">Radial spoke head 3</fullName>
    </recommendedName>
</protein>
<dbReference type="EMBL" id="OX395128">
    <property type="protein sequence ID" value="CAI5770348.1"/>
    <property type="molecule type" value="Genomic_DNA"/>
</dbReference>
<evidence type="ECO:0000256" key="9">
    <source>
        <dbReference type="SAM" id="MobiDB-lite"/>
    </source>
</evidence>
<evidence type="ECO:0000256" key="8">
    <source>
        <dbReference type="ARBA" id="ARBA00023273"/>
    </source>
</evidence>
<organism evidence="10 11">
    <name type="scientific">Podarcis lilfordi</name>
    <name type="common">Lilford's wall lizard</name>
    <dbReference type="NCBI Taxonomy" id="74358"/>
    <lineage>
        <taxon>Eukaryota</taxon>
        <taxon>Metazoa</taxon>
        <taxon>Chordata</taxon>
        <taxon>Craniata</taxon>
        <taxon>Vertebrata</taxon>
        <taxon>Euteleostomi</taxon>
        <taxon>Lepidosauria</taxon>
        <taxon>Squamata</taxon>
        <taxon>Bifurcata</taxon>
        <taxon>Unidentata</taxon>
        <taxon>Episquamata</taxon>
        <taxon>Laterata</taxon>
        <taxon>Lacertibaenia</taxon>
        <taxon>Lacertidae</taxon>
        <taxon>Podarcis</taxon>
    </lineage>
</organism>
<keyword evidence="3" id="KW-0963">Cytoplasm</keyword>
<evidence type="ECO:0000256" key="1">
    <source>
        <dbReference type="ARBA" id="ARBA00004611"/>
    </source>
</evidence>
<name>A0AA35P2X2_9SAUR</name>
<comment type="similarity">
    <text evidence="2">Belongs to the flagellar radial spoke RSP3 family.</text>
</comment>
<evidence type="ECO:0000256" key="6">
    <source>
        <dbReference type="ARBA" id="ARBA00023069"/>
    </source>
</evidence>
<dbReference type="GO" id="GO:0005929">
    <property type="term" value="C:cilium"/>
    <property type="evidence" value="ECO:0007669"/>
    <property type="project" value="TreeGrafter"/>
</dbReference>
<keyword evidence="6" id="KW-0969">Cilium</keyword>
<dbReference type="PANTHER" id="PTHR21648">
    <property type="entry name" value="FLAGELLAR RADIAL SPOKE PROTEIN 3"/>
    <property type="match status" value="1"/>
</dbReference>
<evidence type="ECO:0000256" key="5">
    <source>
        <dbReference type="ARBA" id="ARBA00022846"/>
    </source>
</evidence>
<evidence type="ECO:0000256" key="3">
    <source>
        <dbReference type="ARBA" id="ARBA00022490"/>
    </source>
</evidence>